<feature type="transmembrane region" description="Helical" evidence="1">
    <location>
        <begin position="16"/>
        <end position="38"/>
    </location>
</feature>
<keyword evidence="1" id="KW-1133">Transmembrane helix</keyword>
<dbReference type="EMBL" id="JAXBLV010000110">
    <property type="protein sequence ID" value="MDY3559492.1"/>
    <property type="molecule type" value="Genomic_DNA"/>
</dbReference>
<dbReference type="InterPro" id="IPR045584">
    <property type="entry name" value="Pilin-like"/>
</dbReference>
<keyword evidence="3" id="KW-1185">Reference proteome</keyword>
<dbReference type="InterPro" id="IPR012902">
    <property type="entry name" value="N_methyl_site"/>
</dbReference>
<reference evidence="3" key="1">
    <citation type="journal article" date="2023" name="Mar. Drugs">
        <title>Gemmata algarum, a Novel Planctomycete Isolated from an Algal Mat, Displays Antimicrobial Activity.</title>
        <authorList>
            <person name="Kumar G."/>
            <person name="Kallscheuer N."/>
            <person name="Kashif M."/>
            <person name="Ahamad S."/>
            <person name="Jagadeeshwari U."/>
            <person name="Pannikurungottu S."/>
            <person name="Haufschild T."/>
            <person name="Kabuu M."/>
            <person name="Sasikala C."/>
            <person name="Jogler C."/>
            <person name="Ramana C."/>
        </authorList>
    </citation>
    <scope>NUCLEOTIDE SEQUENCE [LARGE SCALE GENOMIC DNA]</scope>
    <source>
        <strain evidence="3">JC673</strain>
    </source>
</reference>
<organism evidence="2 3">
    <name type="scientific">Gemmata algarum</name>
    <dbReference type="NCBI Taxonomy" id="2975278"/>
    <lineage>
        <taxon>Bacteria</taxon>
        <taxon>Pseudomonadati</taxon>
        <taxon>Planctomycetota</taxon>
        <taxon>Planctomycetia</taxon>
        <taxon>Gemmatales</taxon>
        <taxon>Gemmataceae</taxon>
        <taxon>Gemmata</taxon>
    </lineage>
</organism>
<protein>
    <submittedName>
        <fullName evidence="2">Prepilin-type N-terminal cleavage/methylation domain-containing protein</fullName>
    </submittedName>
</protein>
<dbReference type="Proteomes" id="UP001272242">
    <property type="component" value="Unassembled WGS sequence"/>
</dbReference>
<dbReference type="Gene3D" id="3.30.700.10">
    <property type="entry name" value="Glycoprotein, Type 4 Pilin"/>
    <property type="match status" value="1"/>
</dbReference>
<evidence type="ECO:0000256" key="1">
    <source>
        <dbReference type="SAM" id="Phobius"/>
    </source>
</evidence>
<gene>
    <name evidence="2" type="ORF">R5W23_000485</name>
</gene>
<dbReference type="Pfam" id="PF07963">
    <property type="entry name" value="N_methyl"/>
    <property type="match status" value="1"/>
</dbReference>
<dbReference type="SUPFAM" id="SSF54523">
    <property type="entry name" value="Pili subunits"/>
    <property type="match status" value="1"/>
</dbReference>
<accession>A0ABU5EW10</accession>
<proteinExistence type="predicted"/>
<sequence>MHTNTLARGRSVRRHAFTLVELLVVISIIGLLTALVVAGTMKFKESAMTNTADNQVSQLQVRLREDYGFVVQKCHREGAPQAIVTFCGGDKEKALAIHTAATLKIHFPESFTEATSALTITSGATTVYAYDWKRTFAPVAGGGGTADQQRAVLLYLILTERATAGGTGDAGGITGEQKLLKLNKDYTVFVDPYGTPLIYYRWLQLNELDQPPYVNRKFNDGRDFIDPLDPRGLMGSWGTTSTISPALGFVTPGTASRNRVPTVLCAGKDRRYDYFTPKGAQLPIPPYASGDLSQEDDRLGYRLDRFGGKGGKQ</sequence>
<dbReference type="RefSeq" id="WP_320686243.1">
    <property type="nucleotide sequence ID" value="NZ_JAXBLV010000110.1"/>
</dbReference>
<keyword evidence="1" id="KW-0812">Transmembrane</keyword>
<evidence type="ECO:0000313" key="3">
    <source>
        <dbReference type="Proteomes" id="UP001272242"/>
    </source>
</evidence>
<dbReference type="NCBIfam" id="TIGR02532">
    <property type="entry name" value="IV_pilin_GFxxxE"/>
    <property type="match status" value="1"/>
</dbReference>
<keyword evidence="1" id="KW-0472">Membrane</keyword>
<comment type="caution">
    <text evidence="2">The sequence shown here is derived from an EMBL/GenBank/DDBJ whole genome shotgun (WGS) entry which is preliminary data.</text>
</comment>
<name>A0ABU5EW10_9BACT</name>
<evidence type="ECO:0000313" key="2">
    <source>
        <dbReference type="EMBL" id="MDY3559492.1"/>
    </source>
</evidence>